<gene>
    <name evidence="2" type="ORF">NUITMVK2_1340</name>
</gene>
<dbReference type="PATRIC" id="fig|573.1650.peg.5636"/>
<organism evidence="1">
    <name type="scientific">Klebsiella pneumoniae</name>
    <dbReference type="NCBI Taxonomy" id="573"/>
    <lineage>
        <taxon>Bacteria</taxon>
        <taxon>Pseudomonadati</taxon>
        <taxon>Pseudomonadota</taxon>
        <taxon>Gammaproteobacteria</taxon>
        <taxon>Enterobacterales</taxon>
        <taxon>Enterobacteriaceae</taxon>
        <taxon>Klebsiella/Raoultella group</taxon>
        <taxon>Klebsiella</taxon>
        <taxon>Klebsiella pneumoniae complex</taxon>
    </lineage>
</organism>
<geneLocation type="plasmid" evidence="2 3">
    <name>pNUITM-VK2</name>
</geneLocation>
<geneLocation type="plasmid" evidence="1">
    <name>pKP04VIM</name>
</geneLocation>
<protein>
    <recommendedName>
        <fullName evidence="4">DNA-binding protein</fullName>
    </recommendedName>
</protein>
<sequence>MKKYTELDRIIMEKIGVTPIPFHLLFSHDDIPAECKKIAMKEGKSEPFRILDRRLQALRKAGNIRSTSKGWVRT</sequence>
<dbReference type="EMBL" id="KU318421">
    <property type="protein sequence ID" value="ANS55333.1"/>
    <property type="molecule type" value="Genomic_DNA"/>
</dbReference>
<evidence type="ECO:0000313" key="2">
    <source>
        <dbReference type="EMBL" id="BDB31020.1"/>
    </source>
</evidence>
<accession>A0A1B1LQL3</accession>
<reference evidence="1" key="1">
    <citation type="submission" date="2015-12" db="EMBL/GenBank/DDBJ databases">
        <title>Klebsiella pneumoniae strain KP04 plasmid pKP04VIM, complete sequence.</title>
        <authorList>
            <person name="Li R."/>
            <person name="Lin D."/>
            <person name="Chen C."/>
        </authorList>
    </citation>
    <scope>NUCLEOTIDE SEQUENCE</scope>
    <source>
        <plasmid evidence="1">pKP04VIM</plasmid>
    </source>
</reference>
<name>A0A1B1LQL3_KLEPN</name>
<evidence type="ECO:0008006" key="4">
    <source>
        <dbReference type="Google" id="ProtNLM"/>
    </source>
</evidence>
<dbReference type="RefSeq" id="WP_014839970.1">
    <property type="nucleotide sequence ID" value="NZ_CP022144.1"/>
</dbReference>
<evidence type="ECO:0000313" key="1">
    <source>
        <dbReference type="EMBL" id="ANS55333.1"/>
    </source>
</evidence>
<reference evidence="2 3" key="2">
    <citation type="submission" date="2021-09" db="EMBL/GenBank/DDBJ databases">
        <title>Whole genome sequencing of antimicrobial-resistant bacteria isolated from aquatic animals, plants, and environment in Asia.</title>
        <authorList>
            <person name="Hirabayashi A."/>
            <person name="Suzuki M."/>
        </authorList>
    </citation>
    <scope>NUCLEOTIDE SEQUENCE [LARGE SCALE GENOMIC DNA]</scope>
    <source>
        <strain evidence="2 3">NUITM-VK2</strain>
        <plasmid evidence="2 3">pNUITM-VK2</plasmid>
    </source>
</reference>
<evidence type="ECO:0000313" key="3">
    <source>
        <dbReference type="Proteomes" id="UP001319930"/>
    </source>
</evidence>
<dbReference type="EMBL" id="AP025164">
    <property type="protein sequence ID" value="BDB31020.1"/>
    <property type="molecule type" value="Genomic_DNA"/>
</dbReference>
<keyword evidence="1" id="KW-0614">Plasmid</keyword>
<proteinExistence type="predicted"/>
<dbReference type="Proteomes" id="UP001319930">
    <property type="component" value="Plasmid pNUITM-VK2"/>
</dbReference>
<dbReference type="AlphaFoldDB" id="A0A1B1LQL3"/>